<gene>
    <name evidence="3" type="ORF">SAMN04488518_11823</name>
</gene>
<feature type="domain" description="FAD dependent oxidoreductase" evidence="2">
    <location>
        <begin position="43"/>
        <end position="403"/>
    </location>
</feature>
<dbReference type="InterPro" id="IPR006076">
    <property type="entry name" value="FAD-dep_OxRdtase"/>
</dbReference>
<protein>
    <submittedName>
        <fullName evidence="3">Glycine/D-amino acid oxidase</fullName>
    </submittedName>
</protein>
<dbReference type="Pfam" id="PF01266">
    <property type="entry name" value="DAO"/>
    <property type="match status" value="1"/>
</dbReference>
<dbReference type="Gene3D" id="3.50.50.60">
    <property type="entry name" value="FAD/NAD(P)-binding domain"/>
    <property type="match status" value="1"/>
</dbReference>
<accession>A0A1I4F9L5</accession>
<reference evidence="3 4" key="1">
    <citation type="submission" date="2016-10" db="EMBL/GenBank/DDBJ databases">
        <authorList>
            <person name="Varghese N."/>
            <person name="Submissions S."/>
        </authorList>
    </citation>
    <scope>NUCLEOTIDE SEQUENCE [LARGE SCALE GENOMIC DNA]</scope>
    <source>
        <strain evidence="3 4">DSM 16392</strain>
    </source>
</reference>
<dbReference type="InterPro" id="IPR036188">
    <property type="entry name" value="FAD/NAD-bd_sf"/>
</dbReference>
<dbReference type="PANTHER" id="PTHR13847">
    <property type="entry name" value="SARCOSINE DEHYDROGENASE-RELATED"/>
    <property type="match status" value="1"/>
</dbReference>
<sequence length="449" mass="49762">MSLHHIFQEDAYGDQPVAENFWHRSFSKQALGEVLSDEQSCEVAVVGGGYTGLSAALKLAQQGVDVVVLDAQHIGWGASGRNGGFCCLGGTIADDADLIDRYGEADARRYFYAERAAIDLVAELLEQNSIDADVVSKGETVLAHKARRVDQLKDTAADIQKRYGISCSFHDKDELAELGMTASGLASGLTIPIGFALHPYKYARGLAEVVKAQGGRFYEQTTVLGITSAADGQYVLKARAGQLRAQKVLLATNGYSSENMPEWMAGKYLPVQSNILMSRVLSDEELKRQGWFSNQMAYDTRTLLHYFRLLPDNRMLFGMRGSVSATSHARERMRAVARRDFERMFPEWAKVETPDFWSGLACLTHKFVPFAGQVPNTQGIYAAFGYHGNGVAMATYAGQLVAAEILGEATKLPYPNFMKVAPTEFPFRTMRRHLLALSYTWFELKDRLF</sequence>
<organism evidence="3 4">
    <name type="scientific">Pseudovibrio ascidiaceicola</name>
    <dbReference type="NCBI Taxonomy" id="285279"/>
    <lineage>
        <taxon>Bacteria</taxon>
        <taxon>Pseudomonadati</taxon>
        <taxon>Pseudomonadota</taxon>
        <taxon>Alphaproteobacteria</taxon>
        <taxon>Hyphomicrobiales</taxon>
        <taxon>Stappiaceae</taxon>
        <taxon>Pseudovibrio</taxon>
    </lineage>
</organism>
<proteinExistence type="predicted"/>
<dbReference type="Proteomes" id="UP000199598">
    <property type="component" value="Unassembled WGS sequence"/>
</dbReference>
<evidence type="ECO:0000313" key="3">
    <source>
        <dbReference type="EMBL" id="SFL14574.1"/>
    </source>
</evidence>
<evidence type="ECO:0000256" key="1">
    <source>
        <dbReference type="ARBA" id="ARBA00023002"/>
    </source>
</evidence>
<dbReference type="Gene3D" id="3.30.9.10">
    <property type="entry name" value="D-Amino Acid Oxidase, subunit A, domain 2"/>
    <property type="match status" value="1"/>
</dbReference>
<keyword evidence="4" id="KW-1185">Reference proteome</keyword>
<dbReference type="EMBL" id="FOSK01000018">
    <property type="protein sequence ID" value="SFL14574.1"/>
    <property type="molecule type" value="Genomic_DNA"/>
</dbReference>
<evidence type="ECO:0000313" key="4">
    <source>
        <dbReference type="Proteomes" id="UP000199598"/>
    </source>
</evidence>
<dbReference type="SUPFAM" id="SSF51905">
    <property type="entry name" value="FAD/NAD(P)-binding domain"/>
    <property type="match status" value="1"/>
</dbReference>
<evidence type="ECO:0000259" key="2">
    <source>
        <dbReference type="Pfam" id="PF01266"/>
    </source>
</evidence>
<name>A0A1I4F9L5_9HYPH</name>
<keyword evidence="1" id="KW-0560">Oxidoreductase</keyword>
<comment type="caution">
    <text evidence="3">The sequence shown here is derived from an EMBL/GenBank/DDBJ whole genome shotgun (WGS) entry which is preliminary data.</text>
</comment>
<dbReference type="RefSeq" id="WP_093523721.1">
    <property type="nucleotide sequence ID" value="NZ_FOSK01000018.1"/>
</dbReference>
<dbReference type="PANTHER" id="PTHR13847:SF281">
    <property type="entry name" value="FAD DEPENDENT OXIDOREDUCTASE DOMAIN-CONTAINING PROTEIN"/>
    <property type="match status" value="1"/>
</dbReference>